<accession>E8U328</accession>
<evidence type="ECO:0008006" key="3">
    <source>
        <dbReference type="Google" id="ProtNLM"/>
    </source>
</evidence>
<sequence>MAIGEHLTQFGGFDVTAWRPGEALPDPAMQIARLFVEWDDEQSWVEQFRAFLELPGVERTRGLVVGWWGVDDSEAEPVDVVEALAGARERLPELHVLFFGDVTYEENEVSWIQNTDLSPLLAAYPRLTHLGVRGGNGLTLGPLRSDALRHLVIQAGGLSSDVVREVMTADLPNLEHLEVYLGTENYGSTATVEDLTPILDGARFPKLRYLGLKDSDHQDQIAQVLADAPVLDGLHTLDLSLGTLSDEGAAALVTSERVRRLQRLDLQHHFCTPEMMARLEALGIEVDLGDAQDPDDEWRFVALGE</sequence>
<evidence type="ECO:0000313" key="1">
    <source>
        <dbReference type="EMBL" id="ADV65766.1"/>
    </source>
</evidence>
<reference evidence="2" key="2">
    <citation type="submission" date="2011-01" db="EMBL/GenBank/DDBJ databases">
        <title>The complete genome of Deinococcus maricopensis DSM 21211.</title>
        <authorList>
            <consortium name="US DOE Joint Genome Institute (JGI-PGF)"/>
            <person name="Lucas S."/>
            <person name="Copeland A."/>
            <person name="Lapidus A."/>
            <person name="Goodwin L."/>
            <person name="Pitluck S."/>
            <person name="Kyrpides N."/>
            <person name="Mavromatis K."/>
            <person name="Pagani I."/>
            <person name="Ivanova N."/>
            <person name="Ovchinnikova G."/>
            <person name="Zeytun A."/>
            <person name="Detter J.C."/>
            <person name="Han C."/>
            <person name="Land M."/>
            <person name="Hauser L."/>
            <person name="Markowitz V."/>
            <person name="Cheng J.-F."/>
            <person name="Hugenholtz P."/>
            <person name="Woyke T."/>
            <person name="Wu D."/>
            <person name="Pukall R."/>
            <person name="Gehrich-Schroeter G."/>
            <person name="Brambilla E."/>
            <person name="Klenk H.-P."/>
            <person name="Eisen J.A."/>
        </authorList>
    </citation>
    <scope>NUCLEOTIDE SEQUENCE [LARGE SCALE GENOMIC DNA]</scope>
    <source>
        <strain evidence="2">DSM 21211 / LMG 22137 / NRRL B-23946 / LB-34</strain>
    </source>
</reference>
<dbReference type="Gene3D" id="3.80.10.10">
    <property type="entry name" value="Ribonuclease Inhibitor"/>
    <property type="match status" value="1"/>
</dbReference>
<name>E8U328_DEIML</name>
<dbReference type="Proteomes" id="UP000008635">
    <property type="component" value="Chromosome"/>
</dbReference>
<keyword evidence="2" id="KW-1185">Reference proteome</keyword>
<dbReference type="RefSeq" id="WP_013555271.1">
    <property type="nucleotide sequence ID" value="NC_014958.1"/>
</dbReference>
<gene>
    <name evidence="1" type="ordered locus">Deima_0102</name>
</gene>
<dbReference type="InterPro" id="IPR047722">
    <property type="entry name" value="STM4015-like"/>
</dbReference>
<dbReference type="eggNOG" id="COG4886">
    <property type="taxonomic scope" value="Bacteria"/>
</dbReference>
<organism evidence="1 2">
    <name type="scientific">Deinococcus maricopensis (strain DSM 21211 / LMG 22137 / NRRL B-23946 / LB-34)</name>
    <dbReference type="NCBI Taxonomy" id="709986"/>
    <lineage>
        <taxon>Bacteria</taxon>
        <taxon>Thermotogati</taxon>
        <taxon>Deinococcota</taxon>
        <taxon>Deinococci</taxon>
        <taxon>Deinococcales</taxon>
        <taxon>Deinococcaceae</taxon>
        <taxon>Deinococcus</taxon>
    </lineage>
</organism>
<dbReference type="KEGG" id="dmr:Deima_0102"/>
<reference evidence="1 2" key="1">
    <citation type="journal article" date="2011" name="Stand. Genomic Sci.">
        <title>Complete genome sequence of Deinococcus maricopensis type strain (LB-34).</title>
        <authorList>
            <person name="Pukall R."/>
            <person name="Zeytun A."/>
            <person name="Lucas S."/>
            <person name="Lapidus A."/>
            <person name="Hammon N."/>
            <person name="Deshpande S."/>
            <person name="Nolan M."/>
            <person name="Cheng J.F."/>
            <person name="Pitluck S."/>
            <person name="Liolios K."/>
            <person name="Pagani I."/>
            <person name="Mikhailova N."/>
            <person name="Ivanova N."/>
            <person name="Mavromatis K."/>
            <person name="Pati A."/>
            <person name="Tapia R."/>
            <person name="Han C."/>
            <person name="Goodwin L."/>
            <person name="Chen A."/>
            <person name="Palaniappan K."/>
            <person name="Land M."/>
            <person name="Hauser L."/>
            <person name="Chang Y.J."/>
            <person name="Jeffries C.D."/>
            <person name="Brambilla E.M."/>
            <person name="Rohde M."/>
            <person name="Goker M."/>
            <person name="Detter J.C."/>
            <person name="Woyke T."/>
            <person name="Bristow J."/>
            <person name="Eisen J.A."/>
            <person name="Markowitz V."/>
            <person name="Hugenholtz P."/>
            <person name="Kyrpides N.C."/>
            <person name="Klenk H.P."/>
        </authorList>
    </citation>
    <scope>NUCLEOTIDE SEQUENCE [LARGE SCALE GENOMIC DNA]</scope>
    <source>
        <strain evidence="2">DSM 21211 / LMG 22137 / NRRL B-23946 / LB-34</strain>
    </source>
</reference>
<protein>
    <recommendedName>
        <fullName evidence="3">Cytoplasmic protein</fullName>
    </recommendedName>
</protein>
<dbReference type="InterPro" id="IPR032675">
    <property type="entry name" value="LRR_dom_sf"/>
</dbReference>
<dbReference type="SUPFAM" id="SSF52047">
    <property type="entry name" value="RNI-like"/>
    <property type="match status" value="1"/>
</dbReference>
<proteinExistence type="predicted"/>
<dbReference type="STRING" id="709986.Deima_0102"/>
<evidence type="ECO:0000313" key="2">
    <source>
        <dbReference type="Proteomes" id="UP000008635"/>
    </source>
</evidence>
<dbReference type="NCBIfam" id="NF038076">
    <property type="entry name" value="fam_STM4015"/>
    <property type="match status" value="1"/>
</dbReference>
<dbReference type="HOGENOM" id="CLU_054192_0_0_0"/>
<dbReference type="EMBL" id="CP002454">
    <property type="protein sequence ID" value="ADV65766.1"/>
    <property type="molecule type" value="Genomic_DNA"/>
</dbReference>
<dbReference type="AlphaFoldDB" id="E8U328"/>